<name>A0A1I2Q0S9_9GAMM</name>
<keyword evidence="3" id="KW-1185">Reference proteome</keyword>
<dbReference type="OrthoDB" id="5358891at2"/>
<dbReference type="PANTHER" id="PTHR43415">
    <property type="entry name" value="SPERMIDINE N(1)-ACETYLTRANSFERASE"/>
    <property type="match status" value="1"/>
</dbReference>
<dbReference type="Pfam" id="PF13302">
    <property type="entry name" value="Acetyltransf_3"/>
    <property type="match status" value="1"/>
</dbReference>
<dbReference type="SUPFAM" id="SSF55729">
    <property type="entry name" value="Acyl-CoA N-acyltransferases (Nat)"/>
    <property type="match status" value="1"/>
</dbReference>
<keyword evidence="2" id="KW-0808">Transferase</keyword>
<dbReference type="STRING" id="1045558.SAMN05216175_10461"/>
<evidence type="ECO:0000259" key="1">
    <source>
        <dbReference type="PROSITE" id="PS51186"/>
    </source>
</evidence>
<reference evidence="3" key="1">
    <citation type="submission" date="2016-10" db="EMBL/GenBank/DDBJ databases">
        <authorList>
            <person name="Varghese N."/>
            <person name="Submissions S."/>
        </authorList>
    </citation>
    <scope>NUCLEOTIDE SEQUENCE [LARGE SCALE GENOMIC DNA]</scope>
    <source>
        <strain evidence="3">CGMCC 1.10971</strain>
    </source>
</reference>
<dbReference type="AlphaFoldDB" id="A0A1I2Q0S9"/>
<accession>A0A1I2Q0S9</accession>
<gene>
    <name evidence="2" type="ORF">SAMN05216175_10461</name>
</gene>
<dbReference type="GO" id="GO:0016747">
    <property type="term" value="F:acyltransferase activity, transferring groups other than amino-acyl groups"/>
    <property type="evidence" value="ECO:0007669"/>
    <property type="project" value="InterPro"/>
</dbReference>
<dbReference type="Proteomes" id="UP000198623">
    <property type="component" value="Unassembled WGS sequence"/>
</dbReference>
<dbReference type="EMBL" id="FOOU01000004">
    <property type="protein sequence ID" value="SFG19231.1"/>
    <property type="molecule type" value="Genomic_DNA"/>
</dbReference>
<dbReference type="PROSITE" id="PS51186">
    <property type="entry name" value="GNAT"/>
    <property type="match status" value="1"/>
</dbReference>
<dbReference type="NCBIfam" id="TIGR03585">
    <property type="entry name" value="PseH"/>
    <property type="match status" value="1"/>
</dbReference>
<dbReference type="InterPro" id="IPR000182">
    <property type="entry name" value="GNAT_dom"/>
</dbReference>
<evidence type="ECO:0000313" key="3">
    <source>
        <dbReference type="Proteomes" id="UP000198623"/>
    </source>
</evidence>
<sequence length="166" mass="19287">MKLRSLSEKDLELVLSWRNHSDVKKWMFSLDNITLENHKRWFISCQDNPAKKLYVLDTGKDICGFIQFDLSGDPENPNIEWGFYRAPDSPAGSGTLLLKLALQKAFVELNANKVIGKVLSYNLASRHVHEKLGFEQEGLLKRHHFLLNDYYDVYCYGLTKQHWKKG</sequence>
<dbReference type="InterPro" id="IPR020036">
    <property type="entry name" value="PseH"/>
</dbReference>
<feature type="domain" description="N-acetyltransferase" evidence="1">
    <location>
        <begin position="1"/>
        <end position="152"/>
    </location>
</feature>
<proteinExistence type="predicted"/>
<evidence type="ECO:0000313" key="2">
    <source>
        <dbReference type="EMBL" id="SFG19231.1"/>
    </source>
</evidence>
<organism evidence="2 3">
    <name type="scientific">Neptunomonas qingdaonensis</name>
    <dbReference type="NCBI Taxonomy" id="1045558"/>
    <lineage>
        <taxon>Bacteria</taxon>
        <taxon>Pseudomonadati</taxon>
        <taxon>Pseudomonadota</taxon>
        <taxon>Gammaproteobacteria</taxon>
        <taxon>Oceanospirillales</taxon>
        <taxon>Oceanospirillaceae</taxon>
        <taxon>Neptunomonas</taxon>
    </lineage>
</organism>
<dbReference type="InterPro" id="IPR016181">
    <property type="entry name" value="Acyl_CoA_acyltransferase"/>
</dbReference>
<dbReference type="Gene3D" id="3.40.630.30">
    <property type="match status" value="1"/>
</dbReference>
<dbReference type="PANTHER" id="PTHR43415:SF3">
    <property type="entry name" value="GNAT-FAMILY ACETYLTRANSFERASE"/>
    <property type="match status" value="1"/>
</dbReference>
<protein>
    <submittedName>
        <fullName evidence="2">UDP-4-amino-4,6-dideoxy-N-acetyl-beta-L-altrosamine N-acetyltransferase</fullName>
    </submittedName>
</protein>
<dbReference type="RefSeq" id="WP_090726300.1">
    <property type="nucleotide sequence ID" value="NZ_FOOU01000004.1"/>
</dbReference>